<gene>
    <name evidence="6" type="ORF">GCM10009111_20950</name>
</gene>
<name>A0ABN1L7M1_9GAMM</name>
<sequence>MNDKKLLLINEALKLFYARGINSIGINEILKQSGVAKKTLYNHFASKEELVLATLHYRDMIFCQWFESIFNDQSTGTDAMLAIFYALDDWFNNRVIELDEFKGCFFINTAAEYGDHNAPARQLCKAHKNKIKVLIQAKLSLFIKNEELCQQLTQTICLLKEGAIVSASVEGDVTAGLKCLPIVRQLIREGC</sequence>
<comment type="caution">
    <text evidence="6">The sequence shown here is derived from an EMBL/GenBank/DDBJ whole genome shotgun (WGS) entry which is preliminary data.</text>
</comment>
<feature type="DNA-binding region" description="H-T-H motif" evidence="4">
    <location>
        <begin position="25"/>
        <end position="44"/>
    </location>
</feature>
<proteinExistence type="predicted"/>
<dbReference type="Proteomes" id="UP001500021">
    <property type="component" value="Unassembled WGS sequence"/>
</dbReference>
<evidence type="ECO:0000256" key="1">
    <source>
        <dbReference type="ARBA" id="ARBA00023015"/>
    </source>
</evidence>
<dbReference type="InterPro" id="IPR011075">
    <property type="entry name" value="TetR_C"/>
</dbReference>
<accession>A0ABN1L7M1</accession>
<dbReference type="SUPFAM" id="SSF48498">
    <property type="entry name" value="Tetracyclin repressor-like, C-terminal domain"/>
    <property type="match status" value="1"/>
</dbReference>
<reference evidence="6 7" key="1">
    <citation type="journal article" date="2019" name="Int. J. Syst. Evol. Microbiol.">
        <title>The Global Catalogue of Microorganisms (GCM) 10K type strain sequencing project: providing services to taxonomists for standard genome sequencing and annotation.</title>
        <authorList>
            <consortium name="The Broad Institute Genomics Platform"/>
            <consortium name="The Broad Institute Genome Sequencing Center for Infectious Disease"/>
            <person name="Wu L."/>
            <person name="Ma J."/>
        </authorList>
    </citation>
    <scope>NUCLEOTIDE SEQUENCE [LARGE SCALE GENOMIC DNA]</scope>
    <source>
        <strain evidence="6 7">JCM 15608</strain>
    </source>
</reference>
<keyword evidence="2 4" id="KW-0238">DNA-binding</keyword>
<evidence type="ECO:0000256" key="4">
    <source>
        <dbReference type="PROSITE-ProRule" id="PRU00335"/>
    </source>
</evidence>
<keyword evidence="7" id="KW-1185">Reference proteome</keyword>
<feature type="domain" description="HTH tetR-type" evidence="5">
    <location>
        <begin position="2"/>
        <end position="62"/>
    </location>
</feature>
<dbReference type="PROSITE" id="PS50977">
    <property type="entry name" value="HTH_TETR_2"/>
    <property type="match status" value="1"/>
</dbReference>
<dbReference type="RefSeq" id="WP_343817386.1">
    <property type="nucleotide sequence ID" value="NZ_BAAAFA010000007.1"/>
</dbReference>
<dbReference type="InterPro" id="IPR001647">
    <property type="entry name" value="HTH_TetR"/>
</dbReference>
<evidence type="ECO:0000256" key="2">
    <source>
        <dbReference type="ARBA" id="ARBA00023125"/>
    </source>
</evidence>
<dbReference type="InterPro" id="IPR009057">
    <property type="entry name" value="Homeodomain-like_sf"/>
</dbReference>
<dbReference type="EMBL" id="BAAAFA010000007">
    <property type="protein sequence ID" value="GAA0818383.1"/>
    <property type="molecule type" value="Genomic_DNA"/>
</dbReference>
<organism evidence="6 7">
    <name type="scientific">Colwellia asteriadis</name>
    <dbReference type="NCBI Taxonomy" id="517723"/>
    <lineage>
        <taxon>Bacteria</taxon>
        <taxon>Pseudomonadati</taxon>
        <taxon>Pseudomonadota</taxon>
        <taxon>Gammaproteobacteria</taxon>
        <taxon>Alteromonadales</taxon>
        <taxon>Colwelliaceae</taxon>
        <taxon>Colwellia</taxon>
    </lineage>
</organism>
<dbReference type="PANTHER" id="PTHR47506:SF3">
    <property type="entry name" value="HTH-TYPE TRANSCRIPTIONAL REGULATOR LMRA"/>
    <property type="match status" value="1"/>
</dbReference>
<keyword evidence="1" id="KW-0805">Transcription regulation</keyword>
<dbReference type="PRINTS" id="PR00455">
    <property type="entry name" value="HTHTETR"/>
</dbReference>
<keyword evidence="3" id="KW-0804">Transcription</keyword>
<dbReference type="Pfam" id="PF16925">
    <property type="entry name" value="TetR_C_13"/>
    <property type="match status" value="1"/>
</dbReference>
<dbReference type="InterPro" id="IPR036271">
    <property type="entry name" value="Tet_transcr_reg_TetR-rel_C_sf"/>
</dbReference>
<evidence type="ECO:0000313" key="7">
    <source>
        <dbReference type="Proteomes" id="UP001500021"/>
    </source>
</evidence>
<protein>
    <submittedName>
        <fullName evidence="6">TetR/AcrR family transcriptional regulator</fullName>
    </submittedName>
</protein>
<dbReference type="PANTHER" id="PTHR47506">
    <property type="entry name" value="TRANSCRIPTIONAL REGULATORY PROTEIN"/>
    <property type="match status" value="1"/>
</dbReference>
<dbReference type="Gene3D" id="1.10.357.10">
    <property type="entry name" value="Tetracycline Repressor, domain 2"/>
    <property type="match status" value="1"/>
</dbReference>
<evidence type="ECO:0000259" key="5">
    <source>
        <dbReference type="PROSITE" id="PS50977"/>
    </source>
</evidence>
<evidence type="ECO:0000313" key="6">
    <source>
        <dbReference type="EMBL" id="GAA0818383.1"/>
    </source>
</evidence>
<dbReference type="SUPFAM" id="SSF46689">
    <property type="entry name" value="Homeodomain-like"/>
    <property type="match status" value="1"/>
</dbReference>
<dbReference type="Pfam" id="PF00440">
    <property type="entry name" value="TetR_N"/>
    <property type="match status" value="1"/>
</dbReference>
<evidence type="ECO:0000256" key="3">
    <source>
        <dbReference type="ARBA" id="ARBA00023163"/>
    </source>
</evidence>